<sequence>MWIPRQLQLLLLVLLAGVLHCDNFVHECDDSLVDGPKDSMGQDLYTFSTAKVLQCNGGKAIEIGGIQYAFLHCDEARGWAYIHKILIRDPSTETITFTCETKILKCNIALITGPTDLTSGHQFSFSTSKVLKCTDNNKEIVLRDKRYATLFCDEDKGWMGNYQIVIKDPSEKFTFTCAAKACDKSLIDVLNKYKEYSPTNVLTCTMNPARRLEYMLNNKWQEAESITCDGKKWLPSDIAATDKIQFEVEVLQDEKPDKTEIFCPADKPYIEILAHHNIYRSKLICDPSAGWKDDYGQVLLQADDEVNAECVKKSCDKDLLTIDAASGVIFENEGNENSLTCNDNSNELLVANKLHHKLTCVKESKWISGVNEQLDGQNFAVKCVEAACHHSLVITHGEGVARNGNKLSCKDNTKELRSIYFEGQKKKATATNIYFGSEFVCDKSIGWSREGFEMGINANEFIAVKCVRKSCEIQTTNHAQFTFKRENPSSEQFNLTCVNAKEFLAVEGDAKLYRSLRCSKNKGFWKYSDTRKLATGASEKLHVNCERKECHARLRTMDGLVQKSSDAVNSLTCPDAQMDIHIDGTSIFAKTLVCDKDVGWKADTKETKSAALDSVKIDCVKEECNKGNVVGDPSEIFIVEPNNENSNRHAKCTKPQEKIYLLGRFHDSIECDKKVGWTVKSTENGIVPLNIQARDKITVECRISDKCDHQFINGDKNTYIFEYDNKMERRLKCKDPRHKLKINKRYAVGELICNIATNTWERFGYLGDEIVTVECTTICEFEQETDSNDDVCLICEYSKKKISFKIIKTKENKEAFELHCPPSKTQFAESPMAIVANGKQYTNLRCSLEDGWVNEERVAIASAETLLKLGCEKYCMITNAVVEVPLVDTITCSLRYGWQMNRVQINADTSKPLELESIRMCKFKSQPYLYFDETTRQLQCTYNRTLIVKQPTHKEFYAPMLQCDPVLGWHDPVFPQITRNHYDRSQELVAKCSQLPMVNTRGCANYGTAEGGLHLDPEVDLPPGNRDGVYSCKDKKQGIKINDVFVHSQLKCDLERGWIDFEGNWFTQSPDAVTLTCEDITCSADFQTNCPNPPTAPVGYECIPHDFDADPDPNLRKCGKNEQLLIAKEDKFVIGGLRCSDDGSWHEIGDKSKKVVAKGKPEISCVQRRCSKCLAPNPLAATDYTTTVPEFVAGSVDFCAVATSEDGNTCDCAENGEKLYNDLEDVKVDNM</sequence>
<accession>A0A2A6BFP2</accession>
<accession>A0A8R1U3V4</accession>
<evidence type="ECO:0000313" key="2">
    <source>
        <dbReference type="Proteomes" id="UP000005239"/>
    </source>
</evidence>
<protein>
    <submittedName>
        <fullName evidence="1">Uncharacterized protein</fullName>
    </submittedName>
</protein>
<keyword evidence="2" id="KW-1185">Reference proteome</keyword>
<dbReference type="AlphaFoldDB" id="A0A2A6BFP2"/>
<reference evidence="1" key="2">
    <citation type="submission" date="2022-06" db="UniProtKB">
        <authorList>
            <consortium name="EnsemblMetazoa"/>
        </authorList>
    </citation>
    <scope>IDENTIFICATION</scope>
    <source>
        <strain evidence="1">PS312</strain>
    </source>
</reference>
<dbReference type="Proteomes" id="UP000005239">
    <property type="component" value="Unassembled WGS sequence"/>
</dbReference>
<organism evidence="1 2">
    <name type="scientific">Pristionchus pacificus</name>
    <name type="common">Parasitic nematode worm</name>
    <dbReference type="NCBI Taxonomy" id="54126"/>
    <lineage>
        <taxon>Eukaryota</taxon>
        <taxon>Metazoa</taxon>
        <taxon>Ecdysozoa</taxon>
        <taxon>Nematoda</taxon>
        <taxon>Chromadorea</taxon>
        <taxon>Rhabditida</taxon>
        <taxon>Rhabditina</taxon>
        <taxon>Diplogasteromorpha</taxon>
        <taxon>Diplogasteroidea</taxon>
        <taxon>Neodiplogasteridae</taxon>
        <taxon>Pristionchus</taxon>
    </lineage>
</organism>
<gene>
    <name evidence="1" type="primary">WBGene00090034</name>
</gene>
<dbReference type="EnsemblMetazoa" id="PPA00480.1">
    <property type="protein sequence ID" value="PPA00480.1"/>
    <property type="gene ID" value="WBGene00090034"/>
</dbReference>
<reference evidence="2" key="1">
    <citation type="journal article" date="2008" name="Nat. Genet.">
        <title>The Pristionchus pacificus genome provides a unique perspective on nematode lifestyle and parasitism.</title>
        <authorList>
            <person name="Dieterich C."/>
            <person name="Clifton S.W."/>
            <person name="Schuster L.N."/>
            <person name="Chinwalla A."/>
            <person name="Delehaunty K."/>
            <person name="Dinkelacker I."/>
            <person name="Fulton L."/>
            <person name="Fulton R."/>
            <person name="Godfrey J."/>
            <person name="Minx P."/>
            <person name="Mitreva M."/>
            <person name="Roeseler W."/>
            <person name="Tian H."/>
            <person name="Witte H."/>
            <person name="Yang S.P."/>
            <person name="Wilson R.K."/>
            <person name="Sommer R.J."/>
        </authorList>
    </citation>
    <scope>NUCLEOTIDE SEQUENCE [LARGE SCALE GENOMIC DNA]</scope>
    <source>
        <strain evidence="2">PS312</strain>
    </source>
</reference>
<evidence type="ECO:0000313" key="1">
    <source>
        <dbReference type="EnsemblMetazoa" id="PPA00480.1"/>
    </source>
</evidence>
<name>A0A2A6BFP2_PRIPA</name>
<proteinExistence type="predicted"/>